<dbReference type="EMBL" id="QEFC01002353">
    <property type="protein sequence ID" value="KAE9452749.1"/>
    <property type="molecule type" value="Genomic_DNA"/>
</dbReference>
<evidence type="ECO:0008006" key="7">
    <source>
        <dbReference type="Google" id="ProtNLM"/>
    </source>
</evidence>
<protein>
    <recommendedName>
        <fullName evidence="7">Pentacotripeptide-repeat region of PRORP domain-containing protein</fullName>
    </recommendedName>
</protein>
<dbReference type="PANTHER" id="PTHR46128">
    <property type="entry name" value="MITOCHONDRIAL GROUP I INTRON SPLICING FACTOR CCM1"/>
    <property type="match status" value="1"/>
</dbReference>
<keyword evidence="6" id="KW-1185">Reference proteome</keyword>
<evidence type="ECO:0000313" key="6">
    <source>
        <dbReference type="Proteomes" id="UP000428333"/>
    </source>
</evidence>
<dbReference type="NCBIfam" id="TIGR00756">
    <property type="entry name" value="PPR"/>
    <property type="match status" value="4"/>
</dbReference>
<feature type="repeat" description="PPR" evidence="3">
    <location>
        <begin position="292"/>
        <end position="326"/>
    </location>
</feature>
<feature type="repeat" description="PPR" evidence="3">
    <location>
        <begin position="327"/>
        <end position="361"/>
    </location>
</feature>
<dbReference type="Pfam" id="PF01535">
    <property type="entry name" value="PPR"/>
    <property type="match status" value="1"/>
</dbReference>
<dbReference type="OrthoDB" id="185373at2759"/>
<dbReference type="Pfam" id="PF12854">
    <property type="entry name" value="PPR_1"/>
    <property type="match status" value="2"/>
</dbReference>
<dbReference type="AlphaFoldDB" id="A0A6A4LBN3"/>
<evidence type="ECO:0000256" key="1">
    <source>
        <dbReference type="ARBA" id="ARBA00007626"/>
    </source>
</evidence>
<comment type="similarity">
    <text evidence="1">Belongs to the PPR family. P subfamily.</text>
</comment>
<dbReference type="InterPro" id="IPR002885">
    <property type="entry name" value="PPR_rpt"/>
</dbReference>
<evidence type="ECO:0000256" key="2">
    <source>
        <dbReference type="ARBA" id="ARBA00022737"/>
    </source>
</evidence>
<dbReference type="Pfam" id="PF13041">
    <property type="entry name" value="PPR_2"/>
    <property type="match status" value="2"/>
</dbReference>
<comment type="caution">
    <text evidence="5">The sequence shown here is derived from an EMBL/GenBank/DDBJ whole genome shotgun (WGS) entry which is preliminary data.</text>
</comment>
<dbReference type="InterPro" id="IPR011990">
    <property type="entry name" value="TPR-like_helical_dom_sf"/>
</dbReference>
<evidence type="ECO:0000313" key="5">
    <source>
        <dbReference type="EMBL" id="KAE9452749.1"/>
    </source>
</evidence>
<gene>
    <name evidence="5" type="ORF">C3L33_15348</name>
</gene>
<proteinExistence type="inferred from homology"/>
<feature type="non-terminal residue" evidence="5">
    <location>
        <position position="1"/>
    </location>
</feature>
<name>A0A6A4LBN3_9ERIC</name>
<dbReference type="InterPro" id="IPR050872">
    <property type="entry name" value="PPR_P_subfamily"/>
</dbReference>
<dbReference type="Proteomes" id="UP000428333">
    <property type="component" value="Linkage Group LG09"/>
</dbReference>
<sequence length="382" mass="42358">MGPMSAPRAGLLRKPSDSGPVVNSHESESETDWEGLLKPFDLEKLRKSLNWITPFQLRKLLELPLDVPTSMEIFQWAGRGGWFKESLFMLIMKCYGRAGFPGQATRLLLDMRNVFSCEPTFKSYNVVLEVLVAGNCPQVAPNVFYEMLNKGISPTVYSFGVVMKALCLVNEMDTASNRVNEASKLLEEMFLMGCTPDVETFNDVIIGLCKVDRIHEAAKLVTECLSGASLRILLLMVNGRLDEAKEVLNESMLATGCRPDVYTYNILSNGKGATEDALKLVNDMLFRGCPLDEITSNGIIKALCNDGAVDKALGFFEEMIRKGLNPHVISCNILINGFCRIGKVQNSLDFLRDMIHRGLTPDIVTYNSLINGLCKMGHIGKL</sequence>
<dbReference type="PANTHER" id="PTHR46128:SF73">
    <property type="entry name" value="CRIB DOMAIN-CONTAINING PROTEIN"/>
    <property type="match status" value="1"/>
</dbReference>
<evidence type="ECO:0000256" key="4">
    <source>
        <dbReference type="SAM" id="MobiDB-lite"/>
    </source>
</evidence>
<keyword evidence="2" id="KW-0677">Repeat</keyword>
<dbReference type="PROSITE" id="PS51375">
    <property type="entry name" value="PPR"/>
    <property type="match status" value="2"/>
</dbReference>
<accession>A0A6A4LBN3</accession>
<evidence type="ECO:0000256" key="3">
    <source>
        <dbReference type="PROSITE-ProRule" id="PRU00708"/>
    </source>
</evidence>
<dbReference type="Gene3D" id="1.25.40.10">
    <property type="entry name" value="Tetratricopeptide repeat domain"/>
    <property type="match status" value="3"/>
</dbReference>
<organism evidence="5 6">
    <name type="scientific">Rhododendron williamsianum</name>
    <dbReference type="NCBI Taxonomy" id="262921"/>
    <lineage>
        <taxon>Eukaryota</taxon>
        <taxon>Viridiplantae</taxon>
        <taxon>Streptophyta</taxon>
        <taxon>Embryophyta</taxon>
        <taxon>Tracheophyta</taxon>
        <taxon>Spermatophyta</taxon>
        <taxon>Magnoliopsida</taxon>
        <taxon>eudicotyledons</taxon>
        <taxon>Gunneridae</taxon>
        <taxon>Pentapetalae</taxon>
        <taxon>asterids</taxon>
        <taxon>Ericales</taxon>
        <taxon>Ericaceae</taxon>
        <taxon>Ericoideae</taxon>
        <taxon>Rhodoreae</taxon>
        <taxon>Rhododendron</taxon>
    </lineage>
</organism>
<reference evidence="5 6" key="1">
    <citation type="journal article" date="2019" name="Genome Biol. Evol.">
        <title>The Rhododendron genome and chromosomal organization provide insight into shared whole-genome duplications across the heath family (Ericaceae).</title>
        <authorList>
            <person name="Soza V.L."/>
            <person name="Lindsley D."/>
            <person name="Waalkes A."/>
            <person name="Ramage E."/>
            <person name="Patwardhan R.P."/>
            <person name="Burton J.N."/>
            <person name="Adey A."/>
            <person name="Kumar A."/>
            <person name="Qiu R."/>
            <person name="Shendure J."/>
            <person name="Hall B."/>
        </authorList>
    </citation>
    <scope>NUCLEOTIDE SEQUENCE [LARGE SCALE GENOMIC DNA]</scope>
    <source>
        <strain evidence="5">RSF 1966-606</strain>
    </source>
</reference>
<feature type="region of interest" description="Disordered" evidence="4">
    <location>
        <begin position="1"/>
        <end position="27"/>
    </location>
</feature>